<dbReference type="PANTHER" id="PTHR31528">
    <property type="entry name" value="4-AMINO-5-HYDROXYMETHYL-2-METHYLPYRIMIDINE PHOSPHATE SYNTHASE THI11-RELATED"/>
    <property type="match status" value="1"/>
</dbReference>
<evidence type="ECO:0000256" key="7">
    <source>
        <dbReference type="ARBA" id="ARBA00022898"/>
    </source>
</evidence>
<gene>
    <name evidence="13" type="ORF">GCM10009710_22810</name>
</gene>
<keyword evidence="7" id="KW-0663">Pyridoxal phosphate</keyword>
<evidence type="ECO:0000256" key="3">
    <source>
        <dbReference type="ARBA" id="ARBA00009406"/>
    </source>
</evidence>
<evidence type="ECO:0000259" key="12">
    <source>
        <dbReference type="Pfam" id="PF09084"/>
    </source>
</evidence>
<keyword evidence="5" id="KW-0808">Transferase</keyword>
<evidence type="ECO:0000256" key="9">
    <source>
        <dbReference type="ARBA" id="ARBA00023004"/>
    </source>
</evidence>
<evidence type="ECO:0000256" key="4">
    <source>
        <dbReference type="ARBA" id="ARBA00011738"/>
    </source>
</evidence>
<comment type="similarity">
    <text evidence="3">Belongs to the NMT1/THI5 family.</text>
</comment>
<comment type="pathway">
    <text evidence="2">Cofactor biosynthesis; thiamine diphosphate biosynthesis.</text>
</comment>
<evidence type="ECO:0000256" key="11">
    <source>
        <dbReference type="ARBA" id="ARBA00048179"/>
    </source>
</evidence>
<comment type="function">
    <text evidence="1">Responsible for the formation of the pyrimidine heterocycle in the thiamine biosynthesis pathway. Catalyzes the formation of hydroxymethylpyrimidine phosphate (HMP-P) from histidine and pyridoxal phosphate (PLP). The protein uses PLP and the active site histidine to form HMP-P, generating an inactive enzyme. The enzyme can only undergo a single turnover, which suggests it is a suicide enzyme.</text>
</comment>
<name>A0ABN2JZ57_9ACTN</name>
<keyword evidence="14" id="KW-1185">Reference proteome</keyword>
<evidence type="ECO:0000256" key="5">
    <source>
        <dbReference type="ARBA" id="ARBA00022679"/>
    </source>
</evidence>
<keyword evidence="9" id="KW-0408">Iron</keyword>
<dbReference type="InterPro" id="IPR027939">
    <property type="entry name" value="NMT1/THI5"/>
</dbReference>
<comment type="subunit">
    <text evidence="4">Homodimer.</text>
</comment>
<organism evidence="13 14">
    <name type="scientific">Aeromicrobium alkaliterrae</name>
    <dbReference type="NCBI Taxonomy" id="302168"/>
    <lineage>
        <taxon>Bacteria</taxon>
        <taxon>Bacillati</taxon>
        <taxon>Actinomycetota</taxon>
        <taxon>Actinomycetes</taxon>
        <taxon>Propionibacteriales</taxon>
        <taxon>Nocardioidaceae</taxon>
        <taxon>Aeromicrobium</taxon>
    </lineage>
</organism>
<keyword evidence="6" id="KW-0479">Metal-binding</keyword>
<dbReference type="SUPFAM" id="SSF53850">
    <property type="entry name" value="Periplasmic binding protein-like II"/>
    <property type="match status" value="1"/>
</dbReference>
<keyword evidence="8" id="KW-0784">Thiamine biosynthesis</keyword>
<evidence type="ECO:0000256" key="10">
    <source>
        <dbReference type="ARBA" id="ARBA00033171"/>
    </source>
</evidence>
<evidence type="ECO:0000313" key="13">
    <source>
        <dbReference type="EMBL" id="GAA1742155.1"/>
    </source>
</evidence>
<dbReference type="EMBL" id="BAAAME010000004">
    <property type="protein sequence ID" value="GAA1742155.1"/>
    <property type="molecule type" value="Genomic_DNA"/>
</dbReference>
<reference evidence="13 14" key="1">
    <citation type="journal article" date="2019" name="Int. J. Syst. Evol. Microbiol.">
        <title>The Global Catalogue of Microorganisms (GCM) 10K type strain sequencing project: providing services to taxonomists for standard genome sequencing and annotation.</title>
        <authorList>
            <consortium name="The Broad Institute Genomics Platform"/>
            <consortium name="The Broad Institute Genome Sequencing Center for Infectious Disease"/>
            <person name="Wu L."/>
            <person name="Ma J."/>
        </authorList>
    </citation>
    <scope>NUCLEOTIDE SEQUENCE [LARGE SCALE GENOMIC DNA]</scope>
    <source>
        <strain evidence="13 14">JCM 13518</strain>
    </source>
</reference>
<dbReference type="PANTHER" id="PTHR31528:SF1">
    <property type="entry name" value="4-AMINO-5-HYDROXYMETHYL-2-METHYLPYRIMIDINE PHOSPHATE SYNTHASE THI11-RELATED"/>
    <property type="match status" value="1"/>
</dbReference>
<feature type="domain" description="SsuA/THI5-like" evidence="12">
    <location>
        <begin position="70"/>
        <end position="277"/>
    </location>
</feature>
<proteinExistence type="inferred from homology"/>
<evidence type="ECO:0000256" key="2">
    <source>
        <dbReference type="ARBA" id="ARBA00004948"/>
    </source>
</evidence>
<evidence type="ECO:0000256" key="8">
    <source>
        <dbReference type="ARBA" id="ARBA00022977"/>
    </source>
</evidence>
<comment type="catalytic activity">
    <reaction evidence="11">
        <text>N(6)-(pyridoxal phosphate)-L-lysyl-[4-amino-5-hydroxymethyl-2-methylpyrimidine phosphate synthase] + L-histidyl-[4-amino-5-hydroxymethyl-2-methylpyrimidine phosphate synthase] + 2 Fe(3+) + 4 H2O = L-lysyl-[4-amino-5-hydroxymethyl-2-methylpyrimidine phosphate synthase] + (2S)-2-amino-5-hydroxy-4-oxopentanoyl-[4-amino-5-hydroxymethyl-2-methylpyrimidine phosphate synthase] + 4-amino-2-methyl-5-(phosphooxymethyl)pyrimidine + 3-oxopropanoate + 2 Fe(2+) + 2 H(+)</text>
        <dbReference type="Rhea" id="RHEA:65756"/>
        <dbReference type="Rhea" id="RHEA-COMP:16892"/>
        <dbReference type="Rhea" id="RHEA-COMP:16893"/>
        <dbReference type="Rhea" id="RHEA-COMP:16894"/>
        <dbReference type="Rhea" id="RHEA-COMP:16895"/>
        <dbReference type="ChEBI" id="CHEBI:15377"/>
        <dbReference type="ChEBI" id="CHEBI:15378"/>
        <dbReference type="ChEBI" id="CHEBI:29033"/>
        <dbReference type="ChEBI" id="CHEBI:29034"/>
        <dbReference type="ChEBI" id="CHEBI:29969"/>
        <dbReference type="ChEBI" id="CHEBI:29979"/>
        <dbReference type="ChEBI" id="CHEBI:33190"/>
        <dbReference type="ChEBI" id="CHEBI:58354"/>
        <dbReference type="ChEBI" id="CHEBI:143915"/>
        <dbReference type="ChEBI" id="CHEBI:157692"/>
    </reaction>
    <physiologicalReaction direction="left-to-right" evidence="11">
        <dbReference type="Rhea" id="RHEA:65757"/>
    </physiologicalReaction>
</comment>
<dbReference type="Pfam" id="PF09084">
    <property type="entry name" value="NMT1"/>
    <property type="match status" value="1"/>
</dbReference>
<dbReference type="Proteomes" id="UP001501057">
    <property type="component" value="Unassembled WGS sequence"/>
</dbReference>
<evidence type="ECO:0000256" key="1">
    <source>
        <dbReference type="ARBA" id="ARBA00003469"/>
    </source>
</evidence>
<evidence type="ECO:0000313" key="14">
    <source>
        <dbReference type="Proteomes" id="UP001501057"/>
    </source>
</evidence>
<evidence type="ECO:0000256" key="6">
    <source>
        <dbReference type="ARBA" id="ARBA00022723"/>
    </source>
</evidence>
<accession>A0ABN2JZ57</accession>
<dbReference type="InterPro" id="IPR015168">
    <property type="entry name" value="SsuA/THI5"/>
</dbReference>
<protein>
    <recommendedName>
        <fullName evidence="10">Thiamine pyrimidine synthase</fullName>
    </recommendedName>
</protein>
<dbReference type="Gene3D" id="3.40.190.10">
    <property type="entry name" value="Periplasmic binding protein-like II"/>
    <property type="match status" value="2"/>
</dbReference>
<comment type="caution">
    <text evidence="13">The sequence shown here is derived from an EMBL/GenBank/DDBJ whole genome shotgun (WGS) entry which is preliminary data.</text>
</comment>
<sequence>MSGTGGWPPHHTEWEFHMKYSPRSRRLRVATVLAAAGLVLAACGSDSDSGSDAESGDFGDLTVQLSWIKNAEFAGEFFADSKGYYTDAGFSSVTLNAGPGATENLVLSGNADFGLTNAVTVGQIVAEEDAPLKIIGTTYQKNPFTILSLQSGGNIATVEDLKGKRIGVQAGGNEVLFDALLAANDIDPSEVTKVPVEYDPAPLVNGEVDGFLAYVTNESIIVESQGLPVTNLLFADNGLPFVAESIIATDETIANEPEKVKAFLEAEILGWKDACNDIEGGAALAVDEYGKDLGLELDKEVQQATIQCEELILTEDVQANGFFTITDDLIDENMATLAAAGIDLEAEDIFDLSLLTELYEDKPELKD</sequence>